<reference evidence="2" key="1">
    <citation type="journal article" date="2018" name="Nat. Genet.">
        <title>Extensive intraspecific gene order and gene structural variations between Mo17 and other maize genomes.</title>
        <authorList>
            <person name="Sun S."/>
            <person name="Zhou Y."/>
            <person name="Chen J."/>
            <person name="Shi J."/>
            <person name="Zhao H."/>
            <person name="Zhao H."/>
            <person name="Song W."/>
            <person name="Zhang M."/>
            <person name="Cui Y."/>
            <person name="Dong X."/>
            <person name="Liu H."/>
            <person name="Ma X."/>
            <person name="Jiao Y."/>
            <person name="Wang B."/>
            <person name="Wei X."/>
            <person name="Stein J.C."/>
            <person name="Glaubitz J.C."/>
            <person name="Lu F."/>
            <person name="Yu G."/>
            <person name="Liang C."/>
            <person name="Fengler K."/>
            <person name="Li B."/>
            <person name="Rafalski A."/>
            <person name="Schnable P.S."/>
            <person name="Ware D.H."/>
            <person name="Buckler E.S."/>
            <person name="Lai J."/>
        </authorList>
    </citation>
    <scope>NUCLEOTIDE SEQUENCE [LARGE SCALE GENOMIC DNA]</scope>
    <source>
        <tissue evidence="2">Seedling</tissue>
    </source>
</reference>
<feature type="compositionally biased region" description="Polar residues" evidence="1">
    <location>
        <begin position="1"/>
        <end position="22"/>
    </location>
</feature>
<feature type="compositionally biased region" description="Polar residues" evidence="1">
    <location>
        <begin position="115"/>
        <end position="136"/>
    </location>
</feature>
<feature type="region of interest" description="Disordered" evidence="1">
    <location>
        <begin position="75"/>
        <end position="190"/>
    </location>
</feature>
<dbReference type="AlphaFoldDB" id="A0A317YGY8"/>
<accession>A0A317YGY8</accession>
<dbReference type="Proteomes" id="UP000251960">
    <property type="component" value="Chromosome 1"/>
</dbReference>
<organism evidence="2">
    <name type="scientific">Zea mays</name>
    <name type="common">Maize</name>
    <dbReference type="NCBI Taxonomy" id="4577"/>
    <lineage>
        <taxon>Eukaryota</taxon>
        <taxon>Viridiplantae</taxon>
        <taxon>Streptophyta</taxon>
        <taxon>Embryophyta</taxon>
        <taxon>Tracheophyta</taxon>
        <taxon>Spermatophyta</taxon>
        <taxon>Magnoliopsida</taxon>
        <taxon>Liliopsida</taxon>
        <taxon>Poales</taxon>
        <taxon>Poaceae</taxon>
        <taxon>PACMAD clade</taxon>
        <taxon>Panicoideae</taxon>
        <taxon>Andropogonodae</taxon>
        <taxon>Andropogoneae</taxon>
        <taxon>Tripsacinae</taxon>
        <taxon>Zea</taxon>
    </lineage>
</organism>
<proteinExistence type="predicted"/>
<sequence length="190" mass="19656">MANQGQGYQDYFSQAASSSADRSFSPPPTVPNTDELGLFSQSVVGPRPLAPLVTMENLDLNSHIDSFSFLDTYSGYMQPEGGISEQGVPPVAPGGTSRHSTFHPPRPNESRSKNSHGPNSLNNGAGYSRQSLQSGPQVPAPGIGGRRHSLGSSPQVPAPGMGGSRLSLGSGPQVPALGIGGNRHSLRSGP</sequence>
<protein>
    <submittedName>
        <fullName evidence="2">Uncharacterized protein</fullName>
    </submittedName>
</protein>
<evidence type="ECO:0000256" key="1">
    <source>
        <dbReference type="SAM" id="MobiDB-lite"/>
    </source>
</evidence>
<dbReference type="EMBL" id="NCVQ01000001">
    <property type="protein sequence ID" value="PWZ57885.1"/>
    <property type="molecule type" value="Genomic_DNA"/>
</dbReference>
<name>A0A317YGY8_MAIZE</name>
<comment type="caution">
    <text evidence="2">The sequence shown here is derived from an EMBL/GenBank/DDBJ whole genome shotgun (WGS) entry which is preliminary data.</text>
</comment>
<feature type="region of interest" description="Disordered" evidence="1">
    <location>
        <begin position="1"/>
        <end position="39"/>
    </location>
</feature>
<evidence type="ECO:0000313" key="2">
    <source>
        <dbReference type="EMBL" id="PWZ57885.1"/>
    </source>
</evidence>
<gene>
    <name evidence="2" type="ORF">Zm00014a_037398</name>
</gene>